<protein>
    <submittedName>
        <fullName evidence="1">Uncharacterized protein</fullName>
    </submittedName>
</protein>
<proteinExistence type="predicted"/>
<gene>
    <name evidence="1" type="ORF">MAR_000195</name>
</gene>
<accession>A0ABY7FBF4</accession>
<organism evidence="1 2">
    <name type="scientific">Mya arenaria</name>
    <name type="common">Soft-shell clam</name>
    <dbReference type="NCBI Taxonomy" id="6604"/>
    <lineage>
        <taxon>Eukaryota</taxon>
        <taxon>Metazoa</taxon>
        <taxon>Spiralia</taxon>
        <taxon>Lophotrochozoa</taxon>
        <taxon>Mollusca</taxon>
        <taxon>Bivalvia</taxon>
        <taxon>Autobranchia</taxon>
        <taxon>Heteroconchia</taxon>
        <taxon>Euheterodonta</taxon>
        <taxon>Imparidentia</taxon>
        <taxon>Neoheterodontei</taxon>
        <taxon>Myida</taxon>
        <taxon>Myoidea</taxon>
        <taxon>Myidae</taxon>
        <taxon>Mya</taxon>
    </lineage>
</organism>
<dbReference type="EMBL" id="CP111022">
    <property type="protein sequence ID" value="WAR18357.1"/>
    <property type="molecule type" value="Genomic_DNA"/>
</dbReference>
<evidence type="ECO:0000313" key="2">
    <source>
        <dbReference type="Proteomes" id="UP001164746"/>
    </source>
</evidence>
<reference evidence="1" key="1">
    <citation type="submission" date="2022-11" db="EMBL/GenBank/DDBJ databases">
        <title>Centuries of genome instability and evolution in soft-shell clam transmissible cancer (bioRxiv).</title>
        <authorList>
            <person name="Hart S.F.M."/>
            <person name="Yonemitsu M.A."/>
            <person name="Giersch R.M."/>
            <person name="Beal B.F."/>
            <person name="Arriagada G."/>
            <person name="Davis B.W."/>
            <person name="Ostrander E.A."/>
            <person name="Goff S.P."/>
            <person name="Metzger M.J."/>
        </authorList>
    </citation>
    <scope>NUCLEOTIDE SEQUENCE</scope>
    <source>
        <strain evidence="1">MELC-2E11</strain>
        <tissue evidence="1">Siphon/mantle</tissue>
    </source>
</reference>
<name>A0ABY7FBF4_MYAAR</name>
<keyword evidence="2" id="KW-1185">Reference proteome</keyword>
<dbReference type="Proteomes" id="UP001164746">
    <property type="component" value="Chromosome 11"/>
</dbReference>
<evidence type="ECO:0000313" key="1">
    <source>
        <dbReference type="EMBL" id="WAR18357.1"/>
    </source>
</evidence>
<sequence>MTVDMFDMRGSDDRNIETNIKYGHAQALSDCKCERNCYTWCQGDAGMPDSHKQCHAPFELVAQAVLAVFHVDTA</sequence>